<dbReference type="EMBL" id="KV417675">
    <property type="protein sequence ID" value="KZP10677.1"/>
    <property type="molecule type" value="Genomic_DNA"/>
</dbReference>
<reference evidence="6 7" key="1">
    <citation type="journal article" date="2016" name="Mol. Biol. Evol.">
        <title>Comparative Genomics of Early-Diverging Mushroom-Forming Fungi Provides Insights into the Origins of Lignocellulose Decay Capabilities.</title>
        <authorList>
            <person name="Nagy L.G."/>
            <person name="Riley R."/>
            <person name="Tritt A."/>
            <person name="Adam C."/>
            <person name="Daum C."/>
            <person name="Floudas D."/>
            <person name="Sun H."/>
            <person name="Yadav J.S."/>
            <person name="Pangilinan J."/>
            <person name="Larsson K.H."/>
            <person name="Matsuura K."/>
            <person name="Barry K."/>
            <person name="Labutti K."/>
            <person name="Kuo R."/>
            <person name="Ohm R.A."/>
            <person name="Bhattacharya S.S."/>
            <person name="Shirouzu T."/>
            <person name="Yoshinaga Y."/>
            <person name="Martin F.M."/>
            <person name="Grigoriev I.V."/>
            <person name="Hibbett D.S."/>
        </authorList>
    </citation>
    <scope>NUCLEOTIDE SEQUENCE [LARGE SCALE GENOMIC DNA]</scope>
    <source>
        <strain evidence="6 7">CBS 109695</strain>
    </source>
</reference>
<dbReference type="Pfam" id="PF00149">
    <property type="entry name" value="Metallophos"/>
    <property type="match status" value="1"/>
</dbReference>
<protein>
    <submittedName>
        <fullName evidence="6">Metallo-dependent phosphatase</fullName>
    </submittedName>
</protein>
<dbReference type="SUPFAM" id="SSF55816">
    <property type="entry name" value="5'-nucleotidase (syn. UDP-sugar hydrolase), C-terminal domain"/>
    <property type="match status" value="1"/>
</dbReference>
<gene>
    <name evidence="6" type="ORF">FIBSPDRAFT_1051176</name>
</gene>
<keyword evidence="7" id="KW-1185">Reference proteome</keyword>
<evidence type="ECO:0000259" key="5">
    <source>
        <dbReference type="Pfam" id="PF02872"/>
    </source>
</evidence>
<dbReference type="OrthoDB" id="10252235at2759"/>
<evidence type="ECO:0000256" key="3">
    <source>
        <dbReference type="RuleBase" id="RU362119"/>
    </source>
</evidence>
<keyword evidence="3" id="KW-0378">Hydrolase</keyword>
<evidence type="ECO:0000313" key="6">
    <source>
        <dbReference type="EMBL" id="KZP10677.1"/>
    </source>
</evidence>
<dbReference type="STRING" id="436010.A0A165ZK83"/>
<feature type="domain" description="Calcineurin-like phosphoesterase" evidence="4">
    <location>
        <begin position="5"/>
        <end position="240"/>
    </location>
</feature>
<feature type="domain" description="5'-Nucleotidase C-terminal" evidence="5">
    <location>
        <begin position="347"/>
        <end position="520"/>
    </location>
</feature>
<dbReference type="InterPro" id="IPR004843">
    <property type="entry name" value="Calcineurin-like_PHP"/>
</dbReference>
<dbReference type="Proteomes" id="UP000076532">
    <property type="component" value="Unassembled WGS sequence"/>
</dbReference>
<dbReference type="InterPro" id="IPR029052">
    <property type="entry name" value="Metallo-depent_PP-like"/>
</dbReference>
<accession>A0A165ZK83</accession>
<dbReference type="SUPFAM" id="SSF56300">
    <property type="entry name" value="Metallo-dependent phosphatases"/>
    <property type="match status" value="1"/>
</dbReference>
<dbReference type="Pfam" id="PF02872">
    <property type="entry name" value="5_nucleotid_C"/>
    <property type="match status" value="1"/>
</dbReference>
<dbReference type="AlphaFoldDB" id="A0A165ZK83"/>
<organism evidence="6 7">
    <name type="scientific">Athelia psychrophila</name>
    <dbReference type="NCBI Taxonomy" id="1759441"/>
    <lineage>
        <taxon>Eukaryota</taxon>
        <taxon>Fungi</taxon>
        <taxon>Dikarya</taxon>
        <taxon>Basidiomycota</taxon>
        <taxon>Agaricomycotina</taxon>
        <taxon>Agaricomycetes</taxon>
        <taxon>Agaricomycetidae</taxon>
        <taxon>Atheliales</taxon>
        <taxon>Atheliaceae</taxon>
        <taxon>Athelia</taxon>
    </lineage>
</organism>
<evidence type="ECO:0000256" key="2">
    <source>
        <dbReference type="ARBA" id="ARBA00022729"/>
    </source>
</evidence>
<dbReference type="GO" id="GO:0009166">
    <property type="term" value="P:nucleotide catabolic process"/>
    <property type="evidence" value="ECO:0007669"/>
    <property type="project" value="InterPro"/>
</dbReference>
<dbReference type="InterPro" id="IPR036907">
    <property type="entry name" value="5'-Nucleotdase_C_sf"/>
</dbReference>
<name>A0A165ZK83_9AGAM</name>
<dbReference type="PANTHER" id="PTHR11575:SF48">
    <property type="entry name" value="5'-NUCLEOTIDASE"/>
    <property type="match status" value="1"/>
</dbReference>
<evidence type="ECO:0000259" key="4">
    <source>
        <dbReference type="Pfam" id="PF00149"/>
    </source>
</evidence>
<dbReference type="InterPro" id="IPR006179">
    <property type="entry name" value="5_nucleotidase/apyrase"/>
</dbReference>
<keyword evidence="2" id="KW-0732">Signal</keyword>
<dbReference type="GO" id="GO:0016787">
    <property type="term" value="F:hydrolase activity"/>
    <property type="evidence" value="ECO:0007669"/>
    <property type="project" value="UniProtKB-KW"/>
</dbReference>
<dbReference type="PRINTS" id="PR01607">
    <property type="entry name" value="APYRASEFAMLY"/>
</dbReference>
<sequence length="644" mass="71560">MSSLHILHYNDVYHVIPNGELHPLLQFYTTLRSHKKEQTLQLFSGDAFGGSRLSTMTEGMIMVDVLKELKPHASVIGNHELDHGYERMDLLLRESSAAGQPWLMANVKGSLDNKFPSNAAFQRHLVVERAGVRIGIVGLQDQDSYDCSQTHWVNAKLLLDDMVQVGMECSEYLRNEEKCDIVIGITHASLSSDLTVARGLNALTPEAQDALNKAAKESSNTKSFSQTPGIDIIFGGHDHFYYISNGIKSWANRHGKSGREDEGEDVLIVKSGTNFYDLSELNLVLEDTAKGSVRRKVIRDIKGEHFDTKVQKADDDVADIMKQIIDQAPKGEDVIIGIFDQPFETSEKIMRLGESMVGNWVADVIRPFYNSHPDVGRTDGVMIGSGSIRDWPSEKGPRDLGGMMELLPFAGEVVVLSLKGADIWAAMNHSLSLWPGPAGRFSVISGFRVTWDSRRKSNDRLTSVWMLNDDEIADLASNPVETIEDTRGTRVLNDADGDSYKVATLSYMAKGGDGFGDILKEDPVTGRCRPIVKEEAGYRLDAIMEKFLKDRLQAAENIPSVIYDPYTKSILQEFANGYGQEPGNDYLQSSNIISSQSIGEWAKLRPGPKPAPTYHLYKDGRLLDEGRLQKQPIVSTFFTWLAGQ</sequence>
<comment type="similarity">
    <text evidence="1 3">Belongs to the 5'-nucleotidase family.</text>
</comment>
<dbReference type="Gene3D" id="3.90.780.10">
    <property type="entry name" value="5'-Nucleotidase, C-terminal domain"/>
    <property type="match status" value="1"/>
</dbReference>
<dbReference type="InterPro" id="IPR008334">
    <property type="entry name" value="5'-Nucleotdase_C"/>
</dbReference>
<proteinExistence type="inferred from homology"/>
<dbReference type="Gene3D" id="3.60.21.10">
    <property type="match status" value="1"/>
</dbReference>
<dbReference type="PANTHER" id="PTHR11575">
    <property type="entry name" value="5'-NUCLEOTIDASE-RELATED"/>
    <property type="match status" value="1"/>
</dbReference>
<evidence type="ECO:0000256" key="1">
    <source>
        <dbReference type="ARBA" id="ARBA00006654"/>
    </source>
</evidence>
<dbReference type="GO" id="GO:0000166">
    <property type="term" value="F:nucleotide binding"/>
    <property type="evidence" value="ECO:0007669"/>
    <property type="project" value="UniProtKB-KW"/>
</dbReference>
<evidence type="ECO:0000313" key="7">
    <source>
        <dbReference type="Proteomes" id="UP000076532"/>
    </source>
</evidence>
<keyword evidence="3" id="KW-0547">Nucleotide-binding</keyword>